<dbReference type="VEuPathDB" id="TrichDB:TVAG_320810"/>
<dbReference type="KEGG" id="tva:4743763"/>
<dbReference type="EMBL" id="DS114732">
    <property type="protein sequence ID" value="EAX86120.1"/>
    <property type="molecule type" value="Genomic_DNA"/>
</dbReference>
<evidence type="ECO:0000313" key="2">
    <source>
        <dbReference type="Proteomes" id="UP000001542"/>
    </source>
</evidence>
<name>A2G9P7_TRIV3</name>
<evidence type="ECO:0000313" key="1">
    <source>
        <dbReference type="EMBL" id="EAX86120.1"/>
    </source>
</evidence>
<dbReference type="VEuPathDB" id="TrichDB:TVAGG3_0167910"/>
<organism evidence="1 2">
    <name type="scientific">Trichomonas vaginalis (strain ATCC PRA-98 / G3)</name>
    <dbReference type="NCBI Taxonomy" id="412133"/>
    <lineage>
        <taxon>Eukaryota</taxon>
        <taxon>Metamonada</taxon>
        <taxon>Parabasalia</taxon>
        <taxon>Trichomonadida</taxon>
        <taxon>Trichomonadidae</taxon>
        <taxon>Trichomonas</taxon>
    </lineage>
</organism>
<keyword evidence="2" id="KW-1185">Reference proteome</keyword>
<reference evidence="1" key="1">
    <citation type="submission" date="2006-10" db="EMBL/GenBank/DDBJ databases">
        <authorList>
            <person name="Amadeo P."/>
            <person name="Zhao Q."/>
            <person name="Wortman J."/>
            <person name="Fraser-Liggett C."/>
            <person name="Carlton J."/>
        </authorList>
    </citation>
    <scope>NUCLEOTIDE SEQUENCE</scope>
    <source>
        <strain evidence="1">G3</strain>
    </source>
</reference>
<dbReference type="InParanoid" id="A2G9P7"/>
<sequence>MMMYDENDSLAFDREPPEVFIPSCPWMSVVKHSIGFESPFDLPSKSFMKSREVNFVGENGDENQAPGEDFTKLCSFRYIPNKLFNINIVYENEQ</sequence>
<reference evidence="1" key="2">
    <citation type="journal article" date="2007" name="Science">
        <title>Draft genome sequence of the sexually transmitted pathogen Trichomonas vaginalis.</title>
        <authorList>
            <person name="Carlton J.M."/>
            <person name="Hirt R.P."/>
            <person name="Silva J.C."/>
            <person name="Delcher A.L."/>
            <person name="Schatz M."/>
            <person name="Zhao Q."/>
            <person name="Wortman J.R."/>
            <person name="Bidwell S.L."/>
            <person name="Alsmark U.C.M."/>
            <person name="Besteiro S."/>
            <person name="Sicheritz-Ponten T."/>
            <person name="Noel C.J."/>
            <person name="Dacks J.B."/>
            <person name="Foster P.G."/>
            <person name="Simillion C."/>
            <person name="Van de Peer Y."/>
            <person name="Miranda-Saavedra D."/>
            <person name="Barton G.J."/>
            <person name="Westrop G.D."/>
            <person name="Mueller S."/>
            <person name="Dessi D."/>
            <person name="Fiori P.L."/>
            <person name="Ren Q."/>
            <person name="Paulsen I."/>
            <person name="Zhang H."/>
            <person name="Bastida-Corcuera F.D."/>
            <person name="Simoes-Barbosa A."/>
            <person name="Brown M.T."/>
            <person name="Hayes R.D."/>
            <person name="Mukherjee M."/>
            <person name="Okumura C.Y."/>
            <person name="Schneider R."/>
            <person name="Smith A.J."/>
            <person name="Vanacova S."/>
            <person name="Villalvazo M."/>
            <person name="Haas B.J."/>
            <person name="Pertea M."/>
            <person name="Feldblyum T.V."/>
            <person name="Utterback T.R."/>
            <person name="Shu C.L."/>
            <person name="Osoegawa K."/>
            <person name="de Jong P.J."/>
            <person name="Hrdy I."/>
            <person name="Horvathova L."/>
            <person name="Zubacova Z."/>
            <person name="Dolezal P."/>
            <person name="Malik S.B."/>
            <person name="Logsdon J.M. Jr."/>
            <person name="Henze K."/>
            <person name="Gupta A."/>
            <person name="Wang C.C."/>
            <person name="Dunne R.L."/>
            <person name="Upcroft J.A."/>
            <person name="Upcroft P."/>
            <person name="White O."/>
            <person name="Salzberg S.L."/>
            <person name="Tang P."/>
            <person name="Chiu C.-H."/>
            <person name="Lee Y.-S."/>
            <person name="Embley T.M."/>
            <person name="Coombs G.H."/>
            <person name="Mottram J.C."/>
            <person name="Tachezy J."/>
            <person name="Fraser-Liggett C.M."/>
            <person name="Johnson P.J."/>
        </authorList>
    </citation>
    <scope>NUCLEOTIDE SEQUENCE [LARGE SCALE GENOMIC DNA]</scope>
    <source>
        <strain evidence="1">G3</strain>
    </source>
</reference>
<accession>A2G9P7</accession>
<dbReference type="RefSeq" id="XP_001299050.1">
    <property type="nucleotide sequence ID" value="XM_001299049.1"/>
</dbReference>
<protein>
    <submittedName>
        <fullName evidence="1">Uncharacterized protein</fullName>
    </submittedName>
</protein>
<dbReference type="Proteomes" id="UP000001542">
    <property type="component" value="Unassembled WGS sequence"/>
</dbReference>
<proteinExistence type="predicted"/>
<dbReference type="AlphaFoldDB" id="A2G9P7"/>
<gene>
    <name evidence="1" type="ORF">TVAG_320810</name>
</gene>